<feature type="transmembrane region" description="Helical" evidence="1">
    <location>
        <begin position="169"/>
        <end position="192"/>
    </location>
</feature>
<feature type="transmembrane region" description="Helical" evidence="1">
    <location>
        <begin position="87"/>
        <end position="105"/>
    </location>
</feature>
<protein>
    <submittedName>
        <fullName evidence="2">DUF4386 domain-containing protein</fullName>
    </submittedName>
</protein>
<feature type="transmembrane region" description="Helical" evidence="1">
    <location>
        <begin position="55"/>
        <end position="75"/>
    </location>
</feature>
<evidence type="ECO:0000313" key="2">
    <source>
        <dbReference type="EMBL" id="MBF4692179.1"/>
    </source>
</evidence>
<dbReference type="RefSeq" id="WP_194700421.1">
    <property type="nucleotide sequence ID" value="NZ_JADKNH010000002.1"/>
</dbReference>
<evidence type="ECO:0000313" key="3">
    <source>
        <dbReference type="Proteomes" id="UP000614200"/>
    </source>
</evidence>
<dbReference type="EMBL" id="JADKNH010000002">
    <property type="protein sequence ID" value="MBF4692179.1"/>
    <property type="molecule type" value="Genomic_DNA"/>
</dbReference>
<sequence>MMKIKRNIARIAGLLYVAVAITGFFSNSTNGKLITGVKATTIAENMNYFEWLFRISIVSDLMMVVSWIMLAYMLYTLFETVNKNQGLLMISFVLVGSATICVNALNKLVALFMLKGVDGLSAFNLGGPHYQALLFLDLFKGGNYIAHIFFGLWLFPLGYLVYKSKFMPRILAILLTVAGFGYLTDFFTYFLLPDYGLRITQFTFWGEVLLLIWLLIKGIKVPPEEVDIA</sequence>
<keyword evidence="1" id="KW-0472">Membrane</keyword>
<keyword evidence="1" id="KW-1133">Transmembrane helix</keyword>
<proteinExistence type="predicted"/>
<accession>A0ABR9ZRB4</accession>
<feature type="transmembrane region" description="Helical" evidence="1">
    <location>
        <begin position="198"/>
        <end position="216"/>
    </location>
</feature>
<organism evidence="2 3">
    <name type="scientific">Fusibacter ferrireducens</name>
    <dbReference type="NCBI Taxonomy" id="2785058"/>
    <lineage>
        <taxon>Bacteria</taxon>
        <taxon>Bacillati</taxon>
        <taxon>Bacillota</taxon>
        <taxon>Clostridia</taxon>
        <taxon>Eubacteriales</taxon>
        <taxon>Eubacteriales Family XII. Incertae Sedis</taxon>
        <taxon>Fusibacter</taxon>
    </lineage>
</organism>
<name>A0ABR9ZRB4_9FIRM</name>
<keyword evidence="1" id="KW-0812">Transmembrane</keyword>
<evidence type="ECO:0000256" key="1">
    <source>
        <dbReference type="SAM" id="Phobius"/>
    </source>
</evidence>
<keyword evidence="3" id="KW-1185">Reference proteome</keyword>
<dbReference type="InterPro" id="IPR025495">
    <property type="entry name" value="DUF4386"/>
</dbReference>
<dbReference type="Proteomes" id="UP000614200">
    <property type="component" value="Unassembled WGS sequence"/>
</dbReference>
<gene>
    <name evidence="2" type="ORF">ISU02_03580</name>
</gene>
<feature type="transmembrane region" description="Helical" evidence="1">
    <location>
        <begin position="144"/>
        <end position="162"/>
    </location>
</feature>
<dbReference type="Pfam" id="PF14329">
    <property type="entry name" value="DUF4386"/>
    <property type="match status" value="1"/>
</dbReference>
<comment type="caution">
    <text evidence="2">The sequence shown here is derived from an EMBL/GenBank/DDBJ whole genome shotgun (WGS) entry which is preliminary data.</text>
</comment>
<reference evidence="2 3" key="1">
    <citation type="submission" date="2020-11" db="EMBL/GenBank/DDBJ databases">
        <title>Fusibacter basophilias sp. nov.</title>
        <authorList>
            <person name="Qiu D."/>
        </authorList>
    </citation>
    <scope>NUCLEOTIDE SEQUENCE [LARGE SCALE GENOMIC DNA]</scope>
    <source>
        <strain evidence="2 3">Q10-2</strain>
    </source>
</reference>